<evidence type="ECO:0000313" key="2">
    <source>
        <dbReference type="EMBL" id="GAA4651677.1"/>
    </source>
</evidence>
<dbReference type="Pfam" id="PF20155">
    <property type="entry name" value="TMP_3"/>
    <property type="match status" value="1"/>
</dbReference>
<gene>
    <name evidence="2" type="ORF">GCM10023116_39610</name>
</gene>
<evidence type="ECO:0000259" key="1">
    <source>
        <dbReference type="Pfam" id="PF20155"/>
    </source>
</evidence>
<feature type="domain" description="Tape measure protein N-terminal" evidence="1">
    <location>
        <begin position="73"/>
        <end position="249"/>
    </location>
</feature>
<comment type="caution">
    <text evidence="2">The sequence shown here is derived from an EMBL/GenBank/DDBJ whole genome shotgun (WGS) entry which is preliminary data.</text>
</comment>
<dbReference type="Proteomes" id="UP001500604">
    <property type="component" value="Unassembled WGS sequence"/>
</dbReference>
<reference evidence="3" key="1">
    <citation type="journal article" date="2019" name="Int. J. Syst. Evol. Microbiol.">
        <title>The Global Catalogue of Microorganisms (GCM) 10K type strain sequencing project: providing services to taxonomists for standard genome sequencing and annotation.</title>
        <authorList>
            <consortium name="The Broad Institute Genomics Platform"/>
            <consortium name="The Broad Institute Genome Sequencing Center for Infectious Disease"/>
            <person name="Wu L."/>
            <person name="Ma J."/>
        </authorList>
    </citation>
    <scope>NUCLEOTIDE SEQUENCE [LARGE SCALE GENOMIC DNA]</scope>
    <source>
        <strain evidence="3">JCM 17805</strain>
    </source>
</reference>
<protein>
    <recommendedName>
        <fullName evidence="1">Tape measure protein N-terminal domain-containing protein</fullName>
    </recommendedName>
</protein>
<dbReference type="PANTHER" id="PTHR38812:SF2">
    <property type="entry name" value="MU-LIKE PROPHAGE FLUMU PROTEIN GP42"/>
    <property type="match status" value="1"/>
</dbReference>
<proteinExistence type="predicted"/>
<dbReference type="InterPro" id="IPR053058">
    <property type="entry name" value="Mulikevirus_tape_measure"/>
</dbReference>
<organism evidence="2 3">
    <name type="scientific">Kistimonas scapharcae</name>
    <dbReference type="NCBI Taxonomy" id="1036133"/>
    <lineage>
        <taxon>Bacteria</taxon>
        <taxon>Pseudomonadati</taxon>
        <taxon>Pseudomonadota</taxon>
        <taxon>Gammaproteobacteria</taxon>
        <taxon>Oceanospirillales</taxon>
        <taxon>Endozoicomonadaceae</taxon>
        <taxon>Kistimonas</taxon>
    </lineage>
</organism>
<dbReference type="PANTHER" id="PTHR38812">
    <property type="entry name" value="MU-LIKE PROPHAGE FLUMU PROTEIN GP42"/>
    <property type="match status" value="1"/>
</dbReference>
<name>A0ABP8V9N8_9GAMM</name>
<accession>A0ABP8V9N8</accession>
<dbReference type="EMBL" id="BAABFL010000459">
    <property type="protein sequence ID" value="GAA4651677.1"/>
    <property type="molecule type" value="Genomic_DNA"/>
</dbReference>
<dbReference type="RefSeq" id="WP_345198096.1">
    <property type="nucleotide sequence ID" value="NZ_BAABFL010000459.1"/>
</dbReference>
<evidence type="ECO:0000313" key="3">
    <source>
        <dbReference type="Proteomes" id="UP001500604"/>
    </source>
</evidence>
<dbReference type="InterPro" id="IPR013491">
    <property type="entry name" value="Tape_meas_N"/>
</dbReference>
<sequence>MRDMKASVVIDLAGNLTRRAQQYSQSLGRMAQTGSRHFASLNRAATAASDGIDRYGNRAVLAGGAAAFAFKKTFIDTAAEFERFEIILSRLEGSKEKGAQAMDWVSDFAASTPYELAQVTDSFVKLKAYGLDPVKDGLLTTLGDTAAAMGKPIEQAVEAMADAITGENERLKEFGIKARAEGNRIVYEYTANGQTMTKAANKSNRAMIQSTLQAIWNDKYGGAMNDLSQSWGGMTSNLSDQWTRFQNLVMEQGAFKELKGEIGGLLDTLNQMNDDGTLNEKAKVVSDELVAGLRAAKEVGTGLYEVLSAVGKAVSFIAEQTGGYANLAKILATIYLANKALRIGGGLAKGIGGVLGKGGAKGAAAAGGFGGRGLTPATPLYVQMVSMPLDAMGADTGKKPGKSTRRTRGGRLNRLGASIGRYGGKALSVASKAAVPLAVAGGAYQAYNIATDDSMTAKQKAVAGSELAGGMAGGALGMKLGAAIGTAILPGIGTALGAALGGLGGYVAGEWAGGETAEAVTGGSMQGELKITIDSEGRPTVKQLESNSRLALDVDTGMSMGVVG</sequence>
<keyword evidence="3" id="KW-1185">Reference proteome</keyword>